<proteinExistence type="predicted"/>
<reference evidence="1" key="1">
    <citation type="submission" date="2020-01" db="EMBL/GenBank/DDBJ databases">
        <title>Genome sequence of Kobresia littledalei, the first chromosome-level genome in the family Cyperaceae.</title>
        <authorList>
            <person name="Qu G."/>
        </authorList>
    </citation>
    <scope>NUCLEOTIDE SEQUENCE</scope>
    <source>
        <strain evidence="1">C.B.Clarke</strain>
        <tissue evidence="1">Leaf</tissue>
    </source>
</reference>
<name>A0A833QUT4_9POAL</name>
<gene>
    <name evidence="1" type="ORF">FCM35_KLT03663</name>
</gene>
<dbReference type="Proteomes" id="UP000623129">
    <property type="component" value="Unassembled WGS sequence"/>
</dbReference>
<dbReference type="Pfam" id="PF06219">
    <property type="entry name" value="DUF1005"/>
    <property type="match status" value="2"/>
</dbReference>
<evidence type="ECO:0000313" key="2">
    <source>
        <dbReference type="Proteomes" id="UP000623129"/>
    </source>
</evidence>
<dbReference type="InterPro" id="IPR010410">
    <property type="entry name" value="DUF1005"/>
</dbReference>
<dbReference type="EMBL" id="SWLB01000013">
    <property type="protein sequence ID" value="KAF3330309.1"/>
    <property type="molecule type" value="Genomic_DNA"/>
</dbReference>
<keyword evidence="2" id="KW-1185">Reference proteome</keyword>
<organism evidence="1 2">
    <name type="scientific">Carex littledalei</name>
    <dbReference type="NCBI Taxonomy" id="544730"/>
    <lineage>
        <taxon>Eukaryota</taxon>
        <taxon>Viridiplantae</taxon>
        <taxon>Streptophyta</taxon>
        <taxon>Embryophyta</taxon>
        <taxon>Tracheophyta</taxon>
        <taxon>Spermatophyta</taxon>
        <taxon>Magnoliopsida</taxon>
        <taxon>Liliopsida</taxon>
        <taxon>Poales</taxon>
        <taxon>Cyperaceae</taxon>
        <taxon>Cyperoideae</taxon>
        <taxon>Cariceae</taxon>
        <taxon>Carex</taxon>
        <taxon>Carex subgen. Euthyceras</taxon>
    </lineage>
</organism>
<evidence type="ECO:0000313" key="1">
    <source>
        <dbReference type="EMBL" id="KAF3330309.1"/>
    </source>
</evidence>
<dbReference type="AlphaFoldDB" id="A0A833QUT4"/>
<protein>
    <submittedName>
        <fullName evidence="1">Uncharacterized protein</fullName>
    </submittedName>
</protein>
<dbReference type="OrthoDB" id="1848252at2759"/>
<dbReference type="PANTHER" id="PTHR31317">
    <property type="entry name" value="OS08G0163500 PROTEIN"/>
    <property type="match status" value="1"/>
</dbReference>
<comment type="caution">
    <text evidence="1">The sequence shown here is derived from an EMBL/GenBank/DDBJ whole genome shotgun (WGS) entry which is preliminary data.</text>
</comment>
<dbReference type="PANTHER" id="PTHR31317:SF4">
    <property type="entry name" value="OS08G0163500 PROTEIN"/>
    <property type="match status" value="1"/>
</dbReference>
<sequence>MDPQAFVRLSVGSLGLRQSTRINSTCTCEIRLCGSAPQTVSVPLISSSSELHSDRQNNGCGTDAVFYIEESKLSSPSSTGCFRPTKYAYLEITVYTRQNKSGLVNRGSSNRKHHIGTVRLEVEPVLGAGGKPVLVHKGWFSIGGRKGKVGGDLHLQVKVEPDPRYIFRFEDATVLSPQVVQLHGRIVQPIFSCRFSASPADGTNGFLWGPVEGDQKHTIMQSSHDIRKGWKVVIHDLSGSAVAAAFMSTPFVPSTGLDRVSRSNPGAFLILRPDLAGLPGSSWHPWARLEAWRESTSGSHEAVCLRLQLLLDGDETGVVLSEMCIECDKGGEFMIDIDDTSGVGGGGGYVMSCRIGGEGGRWQGPNIKVIPLVVQLAVRHVTCIEDAAVFVALAAAVDLSVKACRLFRRKPDNQLPCSSNDDQ</sequence>
<accession>A0A833QUT4</accession>